<keyword evidence="1" id="KW-0862">Zinc</keyword>
<evidence type="ECO:0000256" key="1">
    <source>
        <dbReference type="PROSITE-ProRule" id="PRU00175"/>
    </source>
</evidence>
<dbReference type="InterPro" id="IPR013083">
    <property type="entry name" value="Znf_RING/FYVE/PHD"/>
</dbReference>
<dbReference type="InterPro" id="IPR001841">
    <property type="entry name" value="Znf_RING"/>
</dbReference>
<dbReference type="AlphaFoldDB" id="A0A6A5T2I5"/>
<gene>
    <name evidence="3" type="ORF">EJ02DRAFT_141833</name>
</gene>
<organism evidence="3 4">
    <name type="scientific">Clathrospora elynae</name>
    <dbReference type="NCBI Taxonomy" id="706981"/>
    <lineage>
        <taxon>Eukaryota</taxon>
        <taxon>Fungi</taxon>
        <taxon>Dikarya</taxon>
        <taxon>Ascomycota</taxon>
        <taxon>Pezizomycotina</taxon>
        <taxon>Dothideomycetes</taxon>
        <taxon>Pleosporomycetidae</taxon>
        <taxon>Pleosporales</taxon>
        <taxon>Diademaceae</taxon>
        <taxon>Clathrospora</taxon>
    </lineage>
</organism>
<dbReference type="SMART" id="SM00184">
    <property type="entry name" value="RING"/>
    <property type="match status" value="1"/>
</dbReference>
<evidence type="ECO:0000313" key="3">
    <source>
        <dbReference type="EMBL" id="KAF1943317.1"/>
    </source>
</evidence>
<keyword evidence="1" id="KW-0479">Metal-binding</keyword>
<protein>
    <recommendedName>
        <fullName evidence="2">RING-type domain-containing protein</fullName>
    </recommendedName>
</protein>
<dbReference type="Gene3D" id="3.30.40.10">
    <property type="entry name" value="Zinc/RING finger domain, C3HC4 (zinc finger)"/>
    <property type="match status" value="1"/>
</dbReference>
<keyword evidence="4" id="KW-1185">Reference proteome</keyword>
<dbReference type="CDD" id="cd16448">
    <property type="entry name" value="RING-H2"/>
    <property type="match status" value="1"/>
</dbReference>
<accession>A0A6A5T2I5</accession>
<sequence length="240" mass="27587">MPPVTGLPSHEVYIKDLVPVAICSAASPCPICHEDYNEEHAPVLLRGCGHIFGKPCILEWFEEGGNTCPLDRKVLFDTREERDWSLVPFDPLREQSNGSGSGALTRQFNRTPVHYLFFSGEIIGVNGYLTREGCRRVVKDLWYHTNQFCRRTQSLQIVNDLDIILVSEAILYRQIHDALPLGISVPEEAWPLLISMARMMLSWQCHSWEMEWEARMPREEIEVWSDEIWGVCEGDDEARL</sequence>
<evidence type="ECO:0000259" key="2">
    <source>
        <dbReference type="PROSITE" id="PS50089"/>
    </source>
</evidence>
<dbReference type="GO" id="GO:0008270">
    <property type="term" value="F:zinc ion binding"/>
    <property type="evidence" value="ECO:0007669"/>
    <property type="project" value="UniProtKB-KW"/>
</dbReference>
<name>A0A6A5T2I5_9PLEO</name>
<evidence type="ECO:0000313" key="4">
    <source>
        <dbReference type="Proteomes" id="UP000800038"/>
    </source>
</evidence>
<feature type="domain" description="RING-type" evidence="2">
    <location>
        <begin position="29"/>
        <end position="72"/>
    </location>
</feature>
<dbReference type="Pfam" id="PF13639">
    <property type="entry name" value="zf-RING_2"/>
    <property type="match status" value="1"/>
</dbReference>
<dbReference type="Proteomes" id="UP000800038">
    <property type="component" value="Unassembled WGS sequence"/>
</dbReference>
<proteinExistence type="predicted"/>
<dbReference type="PROSITE" id="PS50089">
    <property type="entry name" value="ZF_RING_2"/>
    <property type="match status" value="1"/>
</dbReference>
<reference evidence="3" key="1">
    <citation type="journal article" date="2020" name="Stud. Mycol.">
        <title>101 Dothideomycetes genomes: a test case for predicting lifestyles and emergence of pathogens.</title>
        <authorList>
            <person name="Haridas S."/>
            <person name="Albert R."/>
            <person name="Binder M."/>
            <person name="Bloem J."/>
            <person name="Labutti K."/>
            <person name="Salamov A."/>
            <person name="Andreopoulos B."/>
            <person name="Baker S."/>
            <person name="Barry K."/>
            <person name="Bills G."/>
            <person name="Bluhm B."/>
            <person name="Cannon C."/>
            <person name="Castanera R."/>
            <person name="Culley D."/>
            <person name="Daum C."/>
            <person name="Ezra D."/>
            <person name="Gonzalez J."/>
            <person name="Henrissat B."/>
            <person name="Kuo A."/>
            <person name="Liang C."/>
            <person name="Lipzen A."/>
            <person name="Lutzoni F."/>
            <person name="Magnuson J."/>
            <person name="Mondo S."/>
            <person name="Nolan M."/>
            <person name="Ohm R."/>
            <person name="Pangilinan J."/>
            <person name="Park H.-J."/>
            <person name="Ramirez L."/>
            <person name="Alfaro M."/>
            <person name="Sun H."/>
            <person name="Tritt A."/>
            <person name="Yoshinaga Y."/>
            <person name="Zwiers L.-H."/>
            <person name="Turgeon B."/>
            <person name="Goodwin S."/>
            <person name="Spatafora J."/>
            <person name="Crous P."/>
            <person name="Grigoriev I."/>
        </authorList>
    </citation>
    <scope>NUCLEOTIDE SEQUENCE</scope>
    <source>
        <strain evidence="3">CBS 161.51</strain>
    </source>
</reference>
<keyword evidence="1" id="KW-0863">Zinc-finger</keyword>
<dbReference type="OrthoDB" id="3946702at2759"/>
<dbReference type="EMBL" id="ML976026">
    <property type="protein sequence ID" value="KAF1943317.1"/>
    <property type="molecule type" value="Genomic_DNA"/>
</dbReference>
<dbReference type="SUPFAM" id="SSF57850">
    <property type="entry name" value="RING/U-box"/>
    <property type="match status" value="1"/>
</dbReference>